<dbReference type="VEuPathDB" id="FungiDB:CD36_25400"/>
<reference evidence="3 4" key="1">
    <citation type="journal article" date="2009" name="Genome Res.">
        <title>Comparative genomics of the fungal pathogens Candida dubliniensis and Candida albicans.</title>
        <authorList>
            <person name="Jackson A.P."/>
            <person name="Gamble J.A."/>
            <person name="Yeomans T."/>
            <person name="Moran G.P."/>
            <person name="Saunders D."/>
            <person name="Harris D."/>
            <person name="Aslett M."/>
            <person name="Barrell J.F."/>
            <person name="Butler G."/>
            <person name="Citiulo F."/>
            <person name="Coleman D.C."/>
            <person name="de Groot P.W.J."/>
            <person name="Goodwin T.J."/>
            <person name="Quail M.A."/>
            <person name="McQuillan J."/>
            <person name="Munro C.A."/>
            <person name="Pain A."/>
            <person name="Poulter R.T."/>
            <person name="Rajandream M.A."/>
            <person name="Renauld H."/>
            <person name="Spiering M.J."/>
            <person name="Tivey A."/>
            <person name="Gow N.A.R."/>
            <person name="Barrell B."/>
            <person name="Sullivan D.J."/>
            <person name="Berriman M."/>
        </authorList>
    </citation>
    <scope>NUCLEOTIDE SEQUENCE [LARGE SCALE GENOMIC DNA]</scope>
    <source>
        <strain evidence="4">CD36 / ATCC MYA-646 / CBS 7987 / NCPF 3949 / NRRL Y-17841</strain>
    </source>
</reference>
<dbReference type="EMBL" id="FM992695">
    <property type="protein sequence ID" value="CAX39578.1"/>
    <property type="molecule type" value="Genomic_DNA"/>
</dbReference>
<dbReference type="CGD" id="CAL0000165223">
    <property type="gene designation" value="Cd36_25400"/>
</dbReference>
<organism evidence="3 4">
    <name type="scientific">Candida dubliniensis (strain CD36 / ATCC MYA-646 / CBS 7987 / NCPF 3949 / NRRL Y-17841)</name>
    <name type="common">Yeast</name>
    <dbReference type="NCBI Taxonomy" id="573826"/>
    <lineage>
        <taxon>Eukaryota</taxon>
        <taxon>Fungi</taxon>
        <taxon>Dikarya</taxon>
        <taxon>Ascomycota</taxon>
        <taxon>Saccharomycotina</taxon>
        <taxon>Pichiomycetes</taxon>
        <taxon>Debaryomycetaceae</taxon>
        <taxon>Candida/Lodderomyces clade</taxon>
        <taxon>Candida</taxon>
    </lineage>
</organism>
<dbReference type="HOGENOM" id="CLU_2605797_0_0_1"/>
<keyword evidence="4" id="KW-1185">Reference proteome</keyword>
<dbReference type="RefSeq" id="XP_002421641.1">
    <property type="nucleotide sequence ID" value="XM_002421596.1"/>
</dbReference>
<accession>B9WKN0</accession>
<proteinExistence type="predicted"/>
<dbReference type="KEGG" id="cdu:CD36_25400"/>
<gene>
    <name evidence="2" type="ordered locus">Cd36_25400</name>
    <name evidence="3" type="ORF">CD36_25400</name>
</gene>
<dbReference type="AlphaFoldDB" id="B9WKN0"/>
<name>B9WKN0_CANDC</name>
<evidence type="ECO:0000256" key="1">
    <source>
        <dbReference type="SAM" id="MobiDB-lite"/>
    </source>
</evidence>
<dbReference type="Proteomes" id="UP000002605">
    <property type="component" value="Chromosome R"/>
</dbReference>
<evidence type="ECO:0000313" key="4">
    <source>
        <dbReference type="Proteomes" id="UP000002605"/>
    </source>
</evidence>
<feature type="region of interest" description="Disordered" evidence="1">
    <location>
        <begin position="1"/>
        <end position="24"/>
    </location>
</feature>
<evidence type="ECO:0000313" key="3">
    <source>
        <dbReference type="EMBL" id="CAX39578.1"/>
    </source>
</evidence>
<protein>
    <submittedName>
        <fullName evidence="3">Non-ltr retrotransposon zorro 3 orf1-related protein, putative</fullName>
    </submittedName>
</protein>
<feature type="compositionally biased region" description="Acidic residues" evidence="1">
    <location>
        <begin position="1"/>
        <end position="15"/>
    </location>
</feature>
<dbReference type="GeneID" id="8050050"/>
<evidence type="ECO:0000313" key="2">
    <source>
        <dbReference type="CGD" id="CAL0000165223"/>
    </source>
</evidence>
<sequence length="79" mass="9011">MDTDASDYYTEEEQEEGKTPKGPYSEFSKCNKFTYFTPETSTTKVAENNYIQESLPEDNTSKTYASVAASYKTNLPYFS</sequence>